<dbReference type="InterPro" id="IPR007138">
    <property type="entry name" value="ABM_dom"/>
</dbReference>
<dbReference type="eggNOG" id="ENOG502SDSF">
    <property type="taxonomic scope" value="Eukaryota"/>
</dbReference>
<evidence type="ECO:0000259" key="1">
    <source>
        <dbReference type="PROSITE" id="PS51725"/>
    </source>
</evidence>
<feature type="domain" description="ABM" evidence="1">
    <location>
        <begin position="43"/>
        <end position="136"/>
    </location>
</feature>
<evidence type="ECO:0000313" key="3">
    <source>
        <dbReference type="Proteomes" id="UP000054988"/>
    </source>
</evidence>
<dbReference type="Proteomes" id="UP000054988">
    <property type="component" value="Unassembled WGS sequence"/>
</dbReference>
<organism evidence="2 3">
    <name type="scientific">Moniliophthora roreri</name>
    <name type="common">Frosty pod rot fungus</name>
    <name type="synonym">Monilia roreri</name>
    <dbReference type="NCBI Taxonomy" id="221103"/>
    <lineage>
        <taxon>Eukaryota</taxon>
        <taxon>Fungi</taxon>
        <taxon>Dikarya</taxon>
        <taxon>Basidiomycota</taxon>
        <taxon>Agaricomycotina</taxon>
        <taxon>Agaricomycetes</taxon>
        <taxon>Agaricomycetidae</taxon>
        <taxon>Agaricales</taxon>
        <taxon>Marasmiineae</taxon>
        <taxon>Marasmiaceae</taxon>
        <taxon>Moniliophthora</taxon>
    </lineage>
</organism>
<name>A0A0W0EZ14_MONRR</name>
<proteinExistence type="predicted"/>
<dbReference type="Pfam" id="PF03992">
    <property type="entry name" value="ABM"/>
    <property type="match status" value="1"/>
</dbReference>
<sequence length="137" mass="15248">MTSGLYDKNKLVPISDLIPAEFPTLTLTTTMVSALPDGYQGKFVLVVVATAAEGKADELQRLITAVSRSSNDPDKEPDTLTFRATRGLGVDSNKFTIIEEYRNMKAWEFHQSTEAYKTMKESRTIADVTLSFTQEFS</sequence>
<protein>
    <recommendedName>
        <fullName evidence="1">ABM domain-containing protein</fullName>
    </recommendedName>
</protein>
<accession>A0A0W0EZ14</accession>
<dbReference type="InterPro" id="IPR011008">
    <property type="entry name" value="Dimeric_a/b-barrel"/>
</dbReference>
<dbReference type="EMBL" id="LATX01002435">
    <property type="protein sequence ID" value="KTB29309.1"/>
    <property type="molecule type" value="Genomic_DNA"/>
</dbReference>
<comment type="caution">
    <text evidence="2">The sequence shown here is derived from an EMBL/GenBank/DDBJ whole genome shotgun (WGS) entry which is preliminary data.</text>
</comment>
<evidence type="ECO:0000313" key="2">
    <source>
        <dbReference type="EMBL" id="KTB29309.1"/>
    </source>
</evidence>
<dbReference type="Gene3D" id="3.30.70.100">
    <property type="match status" value="1"/>
</dbReference>
<dbReference type="SUPFAM" id="SSF54909">
    <property type="entry name" value="Dimeric alpha+beta barrel"/>
    <property type="match status" value="1"/>
</dbReference>
<dbReference type="PROSITE" id="PS51725">
    <property type="entry name" value="ABM"/>
    <property type="match status" value="1"/>
</dbReference>
<reference evidence="2 3" key="1">
    <citation type="submission" date="2015-12" db="EMBL/GenBank/DDBJ databases">
        <title>Draft genome sequence of Moniliophthora roreri, the causal agent of frosty pod rot of cacao.</title>
        <authorList>
            <person name="Aime M.C."/>
            <person name="Diaz-Valderrama J.R."/>
            <person name="Kijpornyongpan T."/>
            <person name="Phillips-Mora W."/>
        </authorList>
    </citation>
    <scope>NUCLEOTIDE SEQUENCE [LARGE SCALE GENOMIC DNA]</scope>
    <source>
        <strain evidence="2 3">MCA 2952</strain>
    </source>
</reference>
<dbReference type="AlphaFoldDB" id="A0A0W0EZ14"/>
<gene>
    <name evidence="2" type="ORF">WG66_18069</name>
</gene>